<dbReference type="PANTHER" id="PTHR43877">
    <property type="entry name" value="AMINOALKYLPHOSPHONATE N-ACETYLTRANSFERASE-RELATED-RELATED"/>
    <property type="match status" value="1"/>
</dbReference>
<evidence type="ECO:0000259" key="3">
    <source>
        <dbReference type="PROSITE" id="PS51186"/>
    </source>
</evidence>
<dbReference type="Gene3D" id="3.40.630.30">
    <property type="match status" value="1"/>
</dbReference>
<evidence type="ECO:0000313" key="5">
    <source>
        <dbReference type="Proteomes" id="UP000315344"/>
    </source>
</evidence>
<evidence type="ECO:0000313" key="4">
    <source>
        <dbReference type="EMBL" id="TKW68700.1"/>
    </source>
</evidence>
<keyword evidence="2" id="KW-0012">Acyltransferase</keyword>
<organism evidence="4 5">
    <name type="scientific">Paracoccus denitrificans</name>
    <dbReference type="NCBI Taxonomy" id="266"/>
    <lineage>
        <taxon>Bacteria</taxon>
        <taxon>Pseudomonadati</taxon>
        <taxon>Pseudomonadota</taxon>
        <taxon>Alphaproteobacteria</taxon>
        <taxon>Rhodobacterales</taxon>
        <taxon>Paracoccaceae</taxon>
        <taxon>Paracoccus</taxon>
    </lineage>
</organism>
<dbReference type="SUPFAM" id="SSF55729">
    <property type="entry name" value="Acyl-CoA N-acyltransferases (Nat)"/>
    <property type="match status" value="1"/>
</dbReference>
<name>A0A533IEY1_PARDE</name>
<evidence type="ECO:0000256" key="2">
    <source>
        <dbReference type="ARBA" id="ARBA00023315"/>
    </source>
</evidence>
<dbReference type="Pfam" id="PF00583">
    <property type="entry name" value="Acetyltransf_1"/>
    <property type="match status" value="1"/>
</dbReference>
<evidence type="ECO:0000256" key="1">
    <source>
        <dbReference type="ARBA" id="ARBA00022679"/>
    </source>
</evidence>
<dbReference type="CDD" id="cd04301">
    <property type="entry name" value="NAT_SF"/>
    <property type="match status" value="1"/>
</dbReference>
<comment type="caution">
    <text evidence="4">The sequence shown here is derived from an EMBL/GenBank/DDBJ whole genome shotgun (WGS) entry which is preliminary data.</text>
</comment>
<dbReference type="PANTHER" id="PTHR43877:SF1">
    <property type="entry name" value="ACETYLTRANSFERASE"/>
    <property type="match status" value="1"/>
</dbReference>
<dbReference type="EMBL" id="VAFL01000001">
    <property type="protein sequence ID" value="TKW68700.1"/>
    <property type="molecule type" value="Genomic_DNA"/>
</dbReference>
<dbReference type="PROSITE" id="PS51186">
    <property type="entry name" value="GNAT"/>
    <property type="match status" value="1"/>
</dbReference>
<proteinExistence type="predicted"/>
<dbReference type="GO" id="GO:0016747">
    <property type="term" value="F:acyltransferase activity, transferring groups other than amino-acyl groups"/>
    <property type="evidence" value="ECO:0007669"/>
    <property type="project" value="InterPro"/>
</dbReference>
<feature type="domain" description="N-acetyltransferase" evidence="3">
    <location>
        <begin position="1"/>
        <end position="148"/>
    </location>
</feature>
<dbReference type="InterPro" id="IPR050832">
    <property type="entry name" value="Bact_Acetyltransf"/>
</dbReference>
<keyword evidence="1 4" id="KW-0808">Transferase</keyword>
<protein>
    <submittedName>
        <fullName evidence="4">GNAT family N-acetyltransferase</fullName>
    </submittedName>
</protein>
<dbReference type="InterPro" id="IPR016181">
    <property type="entry name" value="Acyl_CoA_acyltransferase"/>
</dbReference>
<reference evidence="4 5" key="1">
    <citation type="journal article" date="2017" name="Nat. Commun.">
        <title>In situ click chemistry generation of cyclooxygenase-2 inhibitors.</title>
        <authorList>
            <person name="Bhardwaj A."/>
            <person name="Kaur J."/>
            <person name="Wuest M."/>
            <person name="Wuest F."/>
        </authorList>
    </citation>
    <scope>NUCLEOTIDE SEQUENCE [LARGE SCALE GENOMIC DNA]</scope>
    <source>
        <strain evidence="4">S2_012_000_R3_94</strain>
    </source>
</reference>
<dbReference type="Proteomes" id="UP000315344">
    <property type="component" value="Unassembled WGS sequence"/>
</dbReference>
<gene>
    <name evidence="4" type="ORF">DI616_01520</name>
</gene>
<accession>A0A533IEY1</accession>
<dbReference type="InterPro" id="IPR000182">
    <property type="entry name" value="GNAT_dom"/>
</dbReference>
<dbReference type="AlphaFoldDB" id="A0A533IEY1"/>
<sequence length="148" mass="16802">MDIRALRSSDKDQWQALWHGYQTFYGHADRPQAFFDTAFARLLSDDPVDFQGLVADDGGRLLGLTHFVFHPHLWRPEGVCYLQDLFTLPDTRGKGVGRALIEAVAQAAEARGVGAVYWLTSEDNYAGRMLYDRVASRTSFIKYQRDIS</sequence>